<name>A0ACC7NST6_9BACL</name>
<dbReference type="Proteomes" id="UP001631969">
    <property type="component" value="Unassembled WGS sequence"/>
</dbReference>
<evidence type="ECO:0000313" key="1">
    <source>
        <dbReference type="EMBL" id="MFM9327668.1"/>
    </source>
</evidence>
<proteinExistence type="predicted"/>
<keyword evidence="2" id="KW-1185">Reference proteome</keyword>
<protein>
    <submittedName>
        <fullName evidence="1">Type 1 glutamine amidotransferase</fullName>
    </submittedName>
</protein>
<accession>A0ACC7NST6</accession>
<dbReference type="EMBL" id="JBJURJ010000003">
    <property type="protein sequence ID" value="MFM9327668.1"/>
    <property type="molecule type" value="Genomic_DNA"/>
</dbReference>
<sequence length="239" mass="26592">MRIHVLQHIELEHPGSIRDWARERGHPLAYTRFYLKESLPGTESFDLLLIMGGPMNIYEEERYPWLAAEKKLIRAAVEAGKGVLGICLGSQLIADALGGKVTANPLPEIGWFPVIWNEAAGADPLFAGFPRESVVFHWHYDTFSVLPPGAKLLAASAGCRQQAYVVGDRVVGLQFHLENTAELLRGYVEECGGELVRSDYVQTPEELLGHPEYAAFCQMWMELFLDRLEERILGGGSGV</sequence>
<comment type="caution">
    <text evidence="1">The sequence shown here is derived from an EMBL/GenBank/DDBJ whole genome shotgun (WGS) entry which is preliminary data.</text>
</comment>
<gene>
    <name evidence="1" type="ORF">ACI1P1_05055</name>
</gene>
<reference evidence="1" key="1">
    <citation type="submission" date="2024-12" db="EMBL/GenBank/DDBJ databases">
        <authorList>
            <person name="Wu N."/>
        </authorList>
    </citation>
    <scope>NUCLEOTIDE SEQUENCE</scope>
    <source>
        <strain evidence="1">P15</strain>
    </source>
</reference>
<organism evidence="1 2">
    <name type="scientific">Paenibacillus mesotrionivorans</name>
    <dbReference type="NCBI Taxonomy" id="3160968"/>
    <lineage>
        <taxon>Bacteria</taxon>
        <taxon>Bacillati</taxon>
        <taxon>Bacillota</taxon>
        <taxon>Bacilli</taxon>
        <taxon>Bacillales</taxon>
        <taxon>Paenibacillaceae</taxon>
        <taxon>Paenibacillus</taxon>
    </lineage>
</organism>
<keyword evidence="1" id="KW-0315">Glutamine amidotransferase</keyword>
<evidence type="ECO:0000313" key="2">
    <source>
        <dbReference type="Proteomes" id="UP001631969"/>
    </source>
</evidence>